<dbReference type="Pfam" id="PF00174">
    <property type="entry name" value="Oxidored_molyb"/>
    <property type="match status" value="1"/>
</dbReference>
<dbReference type="Gene3D" id="3.90.420.10">
    <property type="entry name" value="Oxidoreductase, molybdopterin-binding domain"/>
    <property type="match status" value="1"/>
</dbReference>
<dbReference type="InterPro" id="IPR036374">
    <property type="entry name" value="OxRdtase_Mopterin-bd_sf"/>
</dbReference>
<feature type="domain" description="Oxidoreductase molybdopterin-binding" evidence="1">
    <location>
        <begin position="60"/>
        <end position="204"/>
    </location>
</feature>
<organism evidence="2 3">
    <name type="scientific">Caldisericum exile</name>
    <dbReference type="NCBI Taxonomy" id="693075"/>
    <lineage>
        <taxon>Bacteria</taxon>
        <taxon>Pseudomonadati</taxon>
        <taxon>Caldisericota/Cryosericota group</taxon>
        <taxon>Caldisericota</taxon>
        <taxon>Caldisericia</taxon>
        <taxon>Caldisericales</taxon>
        <taxon>Caldisericaceae</taxon>
        <taxon>Caldisericum</taxon>
    </lineage>
</organism>
<accession>A0A2J6X9S5</accession>
<dbReference type="PANTHER" id="PTHR43032">
    <property type="entry name" value="PROTEIN-METHIONINE-SULFOXIDE REDUCTASE"/>
    <property type="match status" value="1"/>
</dbReference>
<protein>
    <submittedName>
        <fullName evidence="2">Oxidoreductase</fullName>
    </submittedName>
</protein>
<dbReference type="Proteomes" id="UP000236910">
    <property type="component" value="Unassembled WGS sequence"/>
</dbReference>
<evidence type="ECO:0000259" key="1">
    <source>
        <dbReference type="Pfam" id="PF00174"/>
    </source>
</evidence>
<dbReference type="AlphaFoldDB" id="A0A2J6X9S5"/>
<gene>
    <name evidence="2" type="ORF">C0175_00460</name>
</gene>
<dbReference type="SUPFAM" id="SSF56524">
    <property type="entry name" value="Oxidoreductase molybdopterin-binding domain"/>
    <property type="match status" value="1"/>
</dbReference>
<dbReference type="PANTHER" id="PTHR43032:SF2">
    <property type="entry name" value="BLL0505 PROTEIN"/>
    <property type="match status" value="1"/>
</dbReference>
<proteinExistence type="predicted"/>
<name>A0A2J6X9S5_9BACT</name>
<dbReference type="CDD" id="cd00321">
    <property type="entry name" value="SO_family_Moco"/>
    <property type="match status" value="1"/>
</dbReference>
<evidence type="ECO:0000313" key="2">
    <source>
        <dbReference type="EMBL" id="PMP84189.1"/>
    </source>
</evidence>
<sequence>MKNKIVVIVFVISSIVSLIYLATLQQSKVHNLNEVEITEYKGEKLTPLNETPALGIKGKPSVDIKTYKLSVHGLVINPLKLTYDDVLSKYKHYEKVVKLQCVEGWSSKLLFEGVLIDDILKDAGVKNNANTVIFHCVDGYSTSLPLDYIKNEKILLAYKVNGIILPRDYGFPFRVVAESKYGYKWAKWVVGIEVSNDPNYRGYWESRGFSNKADIEHP</sequence>
<dbReference type="EMBL" id="PNIX01000030">
    <property type="protein sequence ID" value="PMP84189.1"/>
    <property type="molecule type" value="Genomic_DNA"/>
</dbReference>
<dbReference type="InterPro" id="IPR000572">
    <property type="entry name" value="OxRdtase_Mopterin-bd_dom"/>
</dbReference>
<comment type="caution">
    <text evidence="2">The sequence shown here is derived from an EMBL/GenBank/DDBJ whole genome shotgun (WGS) entry which is preliminary data.</text>
</comment>
<reference evidence="2 3" key="1">
    <citation type="submission" date="2018-01" db="EMBL/GenBank/DDBJ databases">
        <title>Metagenomic assembled genomes from two thermal pools in the Uzon Caldera, Kamchatka, Russia.</title>
        <authorList>
            <person name="Wilkins L."/>
            <person name="Ettinger C."/>
        </authorList>
    </citation>
    <scope>NUCLEOTIDE SEQUENCE [LARGE SCALE GENOMIC DNA]</scope>
    <source>
        <strain evidence="2">ARK-10</strain>
    </source>
</reference>
<evidence type="ECO:0000313" key="3">
    <source>
        <dbReference type="Proteomes" id="UP000236910"/>
    </source>
</evidence>